<organism evidence="2">
    <name type="scientific">Bracon brevicornis</name>
    <dbReference type="NCBI Taxonomy" id="1563983"/>
    <lineage>
        <taxon>Eukaryota</taxon>
        <taxon>Metazoa</taxon>
        <taxon>Ecdysozoa</taxon>
        <taxon>Arthropoda</taxon>
        <taxon>Hexapoda</taxon>
        <taxon>Insecta</taxon>
        <taxon>Pterygota</taxon>
        <taxon>Neoptera</taxon>
        <taxon>Endopterygota</taxon>
        <taxon>Hymenoptera</taxon>
        <taxon>Apocrita</taxon>
        <taxon>Ichneumonoidea</taxon>
        <taxon>Braconidae</taxon>
        <taxon>Braconinae</taxon>
        <taxon>Bracon</taxon>
    </lineage>
</organism>
<dbReference type="AlphaFoldDB" id="A0A6V7IRY0"/>
<dbReference type="EMBL" id="CADCXW020000009">
    <property type="protein sequence ID" value="CAD1540811.1"/>
    <property type="molecule type" value="Genomic_DNA"/>
</dbReference>
<name>A0A6V7IRY0_9HYME</name>
<proteinExistence type="predicted"/>
<sequence length="35" mass="3956">MKYCGREPQPSPAVGVGQKHQREAQEVIVKPFTMK</sequence>
<evidence type="ECO:0000256" key="1">
    <source>
        <dbReference type="SAM" id="MobiDB-lite"/>
    </source>
</evidence>
<gene>
    <name evidence="2" type="ORF">BBRV_LOCUS29168</name>
</gene>
<reference evidence="2" key="1">
    <citation type="submission" date="2020-07" db="EMBL/GenBank/DDBJ databases">
        <authorList>
            <person name="Ferguson B K."/>
        </authorList>
    </citation>
    <scope>NUCLEOTIDE SEQUENCE</scope>
    <source>
        <strain evidence="2">L06</strain>
    </source>
</reference>
<accession>A0A6V7IRY0</accession>
<feature type="region of interest" description="Disordered" evidence="1">
    <location>
        <begin position="1"/>
        <end position="23"/>
    </location>
</feature>
<evidence type="ECO:0000313" key="2">
    <source>
        <dbReference type="EMBL" id="CAD1540811.1"/>
    </source>
</evidence>
<protein>
    <submittedName>
        <fullName evidence="2">Uncharacterized protein</fullName>
    </submittedName>
</protein>
<dbReference type="InterPro" id="IPR042179">
    <property type="entry name" value="KGD_C_sf"/>
</dbReference>
<dbReference type="Gene3D" id="3.40.50.11610">
    <property type="entry name" value="Multifunctional 2-oxoglutarate metabolism enzyme, C-terminal domain"/>
    <property type="match status" value="1"/>
</dbReference>